<dbReference type="InterPro" id="IPR051249">
    <property type="entry name" value="NLRP_Inflammasome"/>
</dbReference>
<comment type="subcellular location">
    <subcellularLocation>
        <location evidence="1">Cytoplasm</location>
        <location evidence="1">Cytosol</location>
    </subcellularLocation>
</comment>
<feature type="domain" description="CARD" evidence="6">
    <location>
        <begin position="61"/>
        <end position="151"/>
    </location>
</feature>
<name>A0A2G9R5X7_AQUCT</name>
<dbReference type="PANTHER" id="PTHR46985:SF2">
    <property type="entry name" value="APOPTOSIS-ASSOCIATED SPECK-LIKE PROTEIN CONTAINING A CARD"/>
    <property type="match status" value="1"/>
</dbReference>
<feature type="domain" description="CARD" evidence="6">
    <location>
        <begin position="1"/>
        <end position="61"/>
    </location>
</feature>
<dbReference type="AlphaFoldDB" id="A0A2G9R5X7"/>
<dbReference type="OrthoDB" id="10058437at2759"/>
<dbReference type="Pfam" id="PF00619">
    <property type="entry name" value="CARD"/>
    <property type="match status" value="2"/>
</dbReference>
<sequence>MTSRLLTSEECDTIRAEPTPQDKMRRLYSVIRGWSNTEKDILYILLKKYYSSMTGDLEKRELTEKEHFVDRHRWALIYRIHLIDPILDGLMTRSLLTSEECDTIRAQPTPKEKMRRLYSVIRWWSNTDKDILYNILKKHNPSVIGDLLERGKSHHYFTI</sequence>
<evidence type="ECO:0000256" key="2">
    <source>
        <dbReference type="ARBA" id="ARBA00022490"/>
    </source>
</evidence>
<dbReference type="EMBL" id="KV967831">
    <property type="protein sequence ID" value="PIO23259.1"/>
    <property type="molecule type" value="Genomic_DNA"/>
</dbReference>
<evidence type="ECO:0000256" key="4">
    <source>
        <dbReference type="ARBA" id="ARBA00022859"/>
    </source>
</evidence>
<dbReference type="GO" id="GO:0045087">
    <property type="term" value="P:innate immune response"/>
    <property type="evidence" value="ECO:0007669"/>
    <property type="project" value="UniProtKB-KW"/>
</dbReference>
<keyword evidence="5" id="KW-0395">Inflammatory response</keyword>
<dbReference type="Gene3D" id="1.10.533.10">
    <property type="entry name" value="Death Domain, Fas"/>
    <property type="match status" value="2"/>
</dbReference>
<dbReference type="GO" id="GO:0006954">
    <property type="term" value="P:inflammatory response"/>
    <property type="evidence" value="ECO:0007669"/>
    <property type="project" value="UniProtKB-KW"/>
</dbReference>
<feature type="non-terminal residue" evidence="7">
    <location>
        <position position="159"/>
    </location>
</feature>
<dbReference type="InterPro" id="IPR011029">
    <property type="entry name" value="DEATH-like_dom_sf"/>
</dbReference>
<gene>
    <name evidence="7" type="ORF">AB205_0095320</name>
</gene>
<evidence type="ECO:0000256" key="5">
    <source>
        <dbReference type="ARBA" id="ARBA00023198"/>
    </source>
</evidence>
<evidence type="ECO:0000313" key="7">
    <source>
        <dbReference type="EMBL" id="PIO23259.1"/>
    </source>
</evidence>
<dbReference type="SUPFAM" id="SSF47986">
    <property type="entry name" value="DEATH domain"/>
    <property type="match status" value="2"/>
</dbReference>
<dbReference type="GO" id="GO:0042981">
    <property type="term" value="P:regulation of apoptotic process"/>
    <property type="evidence" value="ECO:0007669"/>
    <property type="project" value="InterPro"/>
</dbReference>
<dbReference type="PANTHER" id="PTHR46985">
    <property type="entry name" value="NACHT, LRR AND PYD DOMAINS-CONTAINING PROTEIN 1"/>
    <property type="match status" value="1"/>
</dbReference>
<dbReference type="InterPro" id="IPR033516">
    <property type="entry name" value="CARD8/ASC/NALP1_CARD"/>
</dbReference>
<keyword evidence="3" id="KW-0399">Innate immunity</keyword>
<dbReference type="FunFam" id="1.10.533.10:FF:000013">
    <property type="entry name" value="Apoptosis-associated speck-like protein containing a CARD"/>
    <property type="match status" value="1"/>
</dbReference>
<evidence type="ECO:0000256" key="1">
    <source>
        <dbReference type="ARBA" id="ARBA00004514"/>
    </source>
</evidence>
<evidence type="ECO:0000259" key="6">
    <source>
        <dbReference type="PROSITE" id="PS50209"/>
    </source>
</evidence>
<accession>A0A2G9R5X7</accession>
<organism evidence="7">
    <name type="scientific">Aquarana catesbeiana</name>
    <name type="common">American bullfrog</name>
    <name type="synonym">Rana catesbeiana</name>
    <dbReference type="NCBI Taxonomy" id="8400"/>
    <lineage>
        <taxon>Eukaryota</taxon>
        <taxon>Metazoa</taxon>
        <taxon>Chordata</taxon>
        <taxon>Craniata</taxon>
        <taxon>Vertebrata</taxon>
        <taxon>Euteleostomi</taxon>
        <taxon>Amphibia</taxon>
        <taxon>Batrachia</taxon>
        <taxon>Anura</taxon>
        <taxon>Neobatrachia</taxon>
        <taxon>Ranoidea</taxon>
        <taxon>Ranidae</taxon>
        <taxon>Aquarana</taxon>
    </lineage>
</organism>
<keyword evidence="4" id="KW-0391">Immunity</keyword>
<evidence type="ECO:0000256" key="3">
    <source>
        <dbReference type="ARBA" id="ARBA00022588"/>
    </source>
</evidence>
<dbReference type="GO" id="GO:0005829">
    <property type="term" value="C:cytosol"/>
    <property type="evidence" value="ECO:0007669"/>
    <property type="project" value="UniProtKB-SubCell"/>
</dbReference>
<proteinExistence type="predicted"/>
<reference evidence="7" key="1">
    <citation type="submission" date="2017-08" db="EMBL/GenBank/DDBJ databases">
        <title>Assembly of the North American Bullfrog Genome.</title>
        <authorList>
            <person name="Warren R.L."/>
            <person name="Vandervalk B.P."/>
            <person name="Kucuk E."/>
            <person name="Birol I."/>
            <person name="Helbing C."/>
            <person name="Pandoh P."/>
            <person name="Behsaz B."/>
            <person name="Mohamadi H."/>
            <person name="Chu J."/>
            <person name="Jackman S."/>
            <person name="Hammond S.A."/>
            <person name="Veldhoen N."/>
            <person name="Kirk H."/>
            <person name="Zhao Y."/>
            <person name="Coope R."/>
            <person name="Pleasance S."/>
            <person name="Moore R."/>
            <person name="Holt R."/>
        </authorList>
    </citation>
    <scope>NUCLEOTIDE SEQUENCE</scope>
    <source>
        <strain evidence="7">Bruno</strain>
        <tissue evidence="7">Liver</tissue>
    </source>
</reference>
<keyword evidence="2" id="KW-0963">Cytoplasm</keyword>
<dbReference type="PROSITE" id="PS50209">
    <property type="entry name" value="CARD"/>
    <property type="match status" value="2"/>
</dbReference>
<dbReference type="InterPro" id="IPR001315">
    <property type="entry name" value="CARD"/>
</dbReference>
<dbReference type="CDD" id="cd08330">
    <property type="entry name" value="CARD_ASC_NALP1"/>
    <property type="match status" value="1"/>
</dbReference>
<protein>
    <recommendedName>
        <fullName evidence="6">CARD domain-containing protein</fullName>
    </recommendedName>
</protein>